<dbReference type="GO" id="GO:0016787">
    <property type="term" value="F:hydrolase activity"/>
    <property type="evidence" value="ECO:0007669"/>
    <property type="project" value="UniProtKB-KW"/>
</dbReference>
<protein>
    <submittedName>
        <fullName evidence="6">Glyoxylase, beta-lactamase superfamily II</fullName>
    </submittedName>
</protein>
<dbReference type="Pfam" id="PF00753">
    <property type="entry name" value="Lactamase_B"/>
    <property type="match status" value="1"/>
</dbReference>
<accession>A0A1M6X1M9</accession>
<gene>
    <name evidence="6" type="ORF">SAMN05444266_101857</name>
</gene>
<evidence type="ECO:0000256" key="3">
    <source>
        <dbReference type="ARBA" id="ARBA00022801"/>
    </source>
</evidence>
<dbReference type="InterPro" id="IPR036866">
    <property type="entry name" value="RibonucZ/Hydroxyglut_hydro"/>
</dbReference>
<keyword evidence="2" id="KW-0479">Metal-binding</keyword>
<dbReference type="SUPFAM" id="SSF56281">
    <property type="entry name" value="Metallo-hydrolase/oxidoreductase"/>
    <property type="match status" value="1"/>
</dbReference>
<evidence type="ECO:0000256" key="2">
    <source>
        <dbReference type="ARBA" id="ARBA00022723"/>
    </source>
</evidence>
<dbReference type="GO" id="GO:0046872">
    <property type="term" value="F:metal ion binding"/>
    <property type="evidence" value="ECO:0007669"/>
    <property type="project" value="UniProtKB-KW"/>
</dbReference>
<dbReference type="EMBL" id="FRBL01000001">
    <property type="protein sequence ID" value="SHK99922.1"/>
    <property type="molecule type" value="Genomic_DNA"/>
</dbReference>
<keyword evidence="3" id="KW-0378">Hydrolase</keyword>
<evidence type="ECO:0000259" key="5">
    <source>
        <dbReference type="SMART" id="SM00849"/>
    </source>
</evidence>
<dbReference type="RefSeq" id="WP_073078283.1">
    <property type="nucleotide sequence ID" value="NZ_FRBL01000001.1"/>
</dbReference>
<dbReference type="STRING" id="1419482.SAMN05444266_101857"/>
<evidence type="ECO:0000313" key="6">
    <source>
        <dbReference type="EMBL" id="SHK99922.1"/>
    </source>
</evidence>
<reference evidence="6 7" key="1">
    <citation type="submission" date="2016-11" db="EMBL/GenBank/DDBJ databases">
        <authorList>
            <person name="Jaros S."/>
            <person name="Januszkiewicz K."/>
            <person name="Wedrychowicz H."/>
        </authorList>
    </citation>
    <scope>NUCLEOTIDE SEQUENCE [LARGE SCALE GENOMIC DNA]</scope>
    <source>
        <strain evidence="6 7">DSM 27406</strain>
    </source>
</reference>
<name>A0A1M6X1M9_9BACT</name>
<feature type="domain" description="Metallo-beta-lactamase" evidence="5">
    <location>
        <begin position="41"/>
        <end position="239"/>
    </location>
</feature>
<dbReference type="PANTHER" id="PTHR42978:SF6">
    <property type="entry name" value="QUORUM-QUENCHING LACTONASE YTNP-RELATED"/>
    <property type="match status" value="1"/>
</dbReference>
<organism evidence="6 7">
    <name type="scientific">Chitinophaga jiangningensis</name>
    <dbReference type="NCBI Taxonomy" id="1419482"/>
    <lineage>
        <taxon>Bacteria</taxon>
        <taxon>Pseudomonadati</taxon>
        <taxon>Bacteroidota</taxon>
        <taxon>Chitinophagia</taxon>
        <taxon>Chitinophagales</taxon>
        <taxon>Chitinophagaceae</taxon>
        <taxon>Chitinophaga</taxon>
    </lineage>
</organism>
<evidence type="ECO:0000256" key="1">
    <source>
        <dbReference type="ARBA" id="ARBA00007749"/>
    </source>
</evidence>
<dbReference type="InterPro" id="IPR051013">
    <property type="entry name" value="MBL_superfamily_lactonases"/>
</dbReference>
<dbReference type="SMART" id="SM00849">
    <property type="entry name" value="Lactamase_B"/>
    <property type="match status" value="1"/>
</dbReference>
<comment type="similarity">
    <text evidence="1">Belongs to the metallo-beta-lactamase superfamily.</text>
</comment>
<proteinExistence type="inferred from homology"/>
<evidence type="ECO:0000256" key="4">
    <source>
        <dbReference type="ARBA" id="ARBA00022833"/>
    </source>
</evidence>
<keyword evidence="4" id="KW-0862">Zinc</keyword>
<dbReference type="PANTHER" id="PTHR42978">
    <property type="entry name" value="QUORUM-QUENCHING LACTONASE YTNP-RELATED-RELATED"/>
    <property type="match status" value="1"/>
</dbReference>
<dbReference type="Gene3D" id="3.60.15.10">
    <property type="entry name" value="Ribonuclease Z/Hydroxyacylglutathione hydrolase-like"/>
    <property type="match status" value="1"/>
</dbReference>
<dbReference type="InterPro" id="IPR001279">
    <property type="entry name" value="Metallo-B-lactamas"/>
</dbReference>
<evidence type="ECO:0000313" key="7">
    <source>
        <dbReference type="Proteomes" id="UP000184420"/>
    </source>
</evidence>
<keyword evidence="7" id="KW-1185">Reference proteome</keyword>
<dbReference type="AlphaFoldDB" id="A0A1M6X1M9"/>
<dbReference type="Proteomes" id="UP000184420">
    <property type="component" value="Unassembled WGS sequence"/>
</dbReference>
<sequence length="249" mass="28444">MARIIPLSEGSFTVDGTKQFTPFNLETDKMQDRPHGSLLVEIQPFLVITDRDYILFDAGLGFRNNDGVMQIHQNLINEGINPMEITKVMMSHLHKDHSGGISSVDPITGERTLSFPSATYYVNNEEMLYALEHAGKSYHSEDIVILQQRDNIVFTTGNGTIDGYIHYEVTGGHCPYHQVFLVDDGEDKVFFGGDVAPQISQMKNRFAAKYDYDGKRSMELRQEFLERGKKEGWTFMFYHDVKQPTARFE</sequence>